<sequence>MDLNAIKIFVSVAHTGSLSGASEKLQIPLPTVSRHIRELESQLKVQLLERSSRGSKLTDAGTRLYEHASRGIEMLDEAKRAVVSDQAHLKGRLRLSLPPGFEPWWELLSDFKTAFPDVFLQIYTTERRVDHLEDGIDVALRIGAVVNESMIARRMLVYRHVLVASPEFIARNGRPAIPAHLSRFPCGLWSPGANARNCWTLGVDAVTPNWAIVTNDYGHLRSCALAGEIITELPPFMAAKAIREGKLISLMPGHPMPEQQVNLVYPSHRYPSAIVRVYLDFCQSRIDWFAETCAFP</sequence>
<keyword evidence="4" id="KW-0804">Transcription</keyword>
<dbReference type="Gene3D" id="3.40.190.290">
    <property type="match status" value="1"/>
</dbReference>
<evidence type="ECO:0000313" key="7">
    <source>
        <dbReference type="Proteomes" id="UP000624159"/>
    </source>
</evidence>
<reference evidence="6 7" key="1">
    <citation type="submission" date="2020-11" db="EMBL/GenBank/DDBJ databases">
        <title>Enhanced detection system for hospital associated transmission using whole genome sequencing surveillance.</title>
        <authorList>
            <person name="Harrison L.H."/>
            <person name="Van Tyne D."/>
            <person name="Marsh J.W."/>
            <person name="Griffith M.P."/>
            <person name="Snyder D.J."/>
            <person name="Cooper V.S."/>
            <person name="Mustapha M."/>
        </authorList>
    </citation>
    <scope>NUCLEOTIDE SEQUENCE [LARGE SCALE GENOMIC DNA]</scope>
    <source>
        <strain evidence="6 7">SER00230</strain>
    </source>
</reference>
<dbReference type="SUPFAM" id="SSF53850">
    <property type="entry name" value="Periplasmic binding protein-like II"/>
    <property type="match status" value="1"/>
</dbReference>
<dbReference type="CDD" id="cd08422">
    <property type="entry name" value="PBP2_CrgA_like"/>
    <property type="match status" value="1"/>
</dbReference>
<dbReference type="InterPro" id="IPR036388">
    <property type="entry name" value="WH-like_DNA-bd_sf"/>
</dbReference>
<keyword evidence="3" id="KW-0238">DNA-binding</keyword>
<comment type="similarity">
    <text evidence="1">Belongs to the LysR transcriptional regulatory family.</text>
</comment>
<dbReference type="RefSeq" id="WP_197664430.1">
    <property type="nucleotide sequence ID" value="NZ_JADULK010000006.1"/>
</dbReference>
<dbReference type="InterPro" id="IPR000847">
    <property type="entry name" value="LysR_HTH_N"/>
</dbReference>
<proteinExistence type="inferred from homology"/>
<evidence type="ECO:0000256" key="2">
    <source>
        <dbReference type="ARBA" id="ARBA00023015"/>
    </source>
</evidence>
<dbReference type="Pfam" id="PF03466">
    <property type="entry name" value="LysR_substrate"/>
    <property type="match status" value="1"/>
</dbReference>
<evidence type="ECO:0000256" key="4">
    <source>
        <dbReference type="ARBA" id="ARBA00023163"/>
    </source>
</evidence>
<dbReference type="EMBL" id="JADULK010000006">
    <property type="protein sequence ID" value="MBH1930724.1"/>
    <property type="molecule type" value="Genomic_DNA"/>
</dbReference>
<dbReference type="PANTHER" id="PTHR30537:SF68">
    <property type="entry name" value="TRANSCRIPTIONAL REGULATOR-RELATED"/>
    <property type="match status" value="1"/>
</dbReference>
<dbReference type="PANTHER" id="PTHR30537">
    <property type="entry name" value="HTH-TYPE TRANSCRIPTIONAL REGULATOR"/>
    <property type="match status" value="1"/>
</dbReference>
<dbReference type="Proteomes" id="UP000624159">
    <property type="component" value="Unassembled WGS sequence"/>
</dbReference>
<organism evidence="6 7">
    <name type="scientific">Serratia rubidaea</name>
    <name type="common">Serratia marinorubra</name>
    <dbReference type="NCBI Taxonomy" id="61652"/>
    <lineage>
        <taxon>Bacteria</taxon>
        <taxon>Pseudomonadati</taxon>
        <taxon>Pseudomonadota</taxon>
        <taxon>Gammaproteobacteria</taxon>
        <taxon>Enterobacterales</taxon>
        <taxon>Yersiniaceae</taxon>
        <taxon>Serratia</taxon>
    </lineage>
</organism>
<keyword evidence="7" id="KW-1185">Reference proteome</keyword>
<evidence type="ECO:0000259" key="5">
    <source>
        <dbReference type="PROSITE" id="PS50931"/>
    </source>
</evidence>
<dbReference type="PROSITE" id="PS50931">
    <property type="entry name" value="HTH_LYSR"/>
    <property type="match status" value="1"/>
</dbReference>
<dbReference type="InterPro" id="IPR036390">
    <property type="entry name" value="WH_DNA-bd_sf"/>
</dbReference>
<dbReference type="Gene3D" id="1.10.10.10">
    <property type="entry name" value="Winged helix-like DNA-binding domain superfamily/Winged helix DNA-binding domain"/>
    <property type="match status" value="1"/>
</dbReference>
<evidence type="ECO:0000256" key="3">
    <source>
        <dbReference type="ARBA" id="ARBA00023125"/>
    </source>
</evidence>
<dbReference type="Pfam" id="PF00126">
    <property type="entry name" value="HTH_1"/>
    <property type="match status" value="1"/>
</dbReference>
<accession>A0ABS0MGQ4</accession>
<gene>
    <name evidence="6" type="ORF">I5U13_13795</name>
</gene>
<evidence type="ECO:0000313" key="6">
    <source>
        <dbReference type="EMBL" id="MBH1930724.1"/>
    </source>
</evidence>
<keyword evidence="2" id="KW-0805">Transcription regulation</keyword>
<name>A0ABS0MGQ4_SERRU</name>
<dbReference type="InterPro" id="IPR005119">
    <property type="entry name" value="LysR_subst-bd"/>
</dbReference>
<protein>
    <submittedName>
        <fullName evidence="6">LysR family transcriptional regulator</fullName>
    </submittedName>
</protein>
<dbReference type="SUPFAM" id="SSF46785">
    <property type="entry name" value="Winged helix' DNA-binding domain"/>
    <property type="match status" value="1"/>
</dbReference>
<comment type="caution">
    <text evidence="6">The sequence shown here is derived from an EMBL/GenBank/DDBJ whole genome shotgun (WGS) entry which is preliminary data.</text>
</comment>
<evidence type="ECO:0000256" key="1">
    <source>
        <dbReference type="ARBA" id="ARBA00009437"/>
    </source>
</evidence>
<feature type="domain" description="HTH lysR-type" evidence="5">
    <location>
        <begin position="1"/>
        <end position="58"/>
    </location>
</feature>
<dbReference type="InterPro" id="IPR058163">
    <property type="entry name" value="LysR-type_TF_proteobact-type"/>
</dbReference>